<accession>A0A024TJW9</accession>
<feature type="region of interest" description="Disordered" evidence="4">
    <location>
        <begin position="1"/>
        <end position="27"/>
    </location>
</feature>
<feature type="transmembrane region" description="Helical" evidence="5">
    <location>
        <begin position="277"/>
        <end position="301"/>
    </location>
</feature>
<feature type="repeat" description="ANK" evidence="3">
    <location>
        <begin position="648"/>
        <end position="680"/>
    </location>
</feature>
<feature type="transmembrane region" description="Helical" evidence="5">
    <location>
        <begin position="196"/>
        <end position="218"/>
    </location>
</feature>
<dbReference type="Gene3D" id="1.25.40.20">
    <property type="entry name" value="Ankyrin repeat-containing domain"/>
    <property type="match status" value="3"/>
</dbReference>
<reference evidence="7" key="1">
    <citation type="submission" date="2013-12" db="EMBL/GenBank/DDBJ databases">
        <title>The Genome Sequence of Aphanomyces invadans NJM9701.</title>
        <authorList>
            <consortium name="The Broad Institute Genomics Platform"/>
            <person name="Russ C."/>
            <person name="Tyler B."/>
            <person name="van West P."/>
            <person name="Dieguez-Uribeondo J."/>
            <person name="Young S.K."/>
            <person name="Zeng Q."/>
            <person name="Gargeya S."/>
            <person name="Fitzgerald M."/>
            <person name="Abouelleil A."/>
            <person name="Alvarado L."/>
            <person name="Chapman S.B."/>
            <person name="Gainer-Dewar J."/>
            <person name="Goldberg J."/>
            <person name="Griggs A."/>
            <person name="Gujja S."/>
            <person name="Hansen M."/>
            <person name="Howarth C."/>
            <person name="Imamovic A."/>
            <person name="Ireland A."/>
            <person name="Larimer J."/>
            <person name="McCowan C."/>
            <person name="Murphy C."/>
            <person name="Pearson M."/>
            <person name="Poon T.W."/>
            <person name="Priest M."/>
            <person name="Roberts A."/>
            <person name="Saif S."/>
            <person name="Shea T."/>
            <person name="Sykes S."/>
            <person name="Wortman J."/>
            <person name="Nusbaum C."/>
            <person name="Birren B."/>
        </authorList>
    </citation>
    <scope>NUCLEOTIDE SEQUENCE [LARGE SCALE GENOMIC DNA]</scope>
    <source>
        <strain evidence="7">NJM9701</strain>
    </source>
</reference>
<keyword evidence="5" id="KW-0812">Transmembrane</keyword>
<feature type="transmembrane region" description="Helical" evidence="5">
    <location>
        <begin position="238"/>
        <end position="257"/>
    </location>
</feature>
<proteinExistence type="predicted"/>
<dbReference type="PANTHER" id="PTHR24198:SF165">
    <property type="entry name" value="ANKYRIN REPEAT-CONTAINING PROTEIN-RELATED"/>
    <property type="match status" value="1"/>
</dbReference>
<protein>
    <recommendedName>
        <fullName evidence="6">TIR domain-containing protein</fullName>
    </recommendedName>
</protein>
<feature type="repeat" description="ANK" evidence="3">
    <location>
        <begin position="514"/>
        <end position="542"/>
    </location>
</feature>
<evidence type="ECO:0000256" key="4">
    <source>
        <dbReference type="SAM" id="MobiDB-lite"/>
    </source>
</evidence>
<evidence type="ECO:0000259" key="6">
    <source>
        <dbReference type="PROSITE" id="PS50104"/>
    </source>
</evidence>
<feature type="repeat" description="ANK" evidence="3">
    <location>
        <begin position="750"/>
        <end position="782"/>
    </location>
</feature>
<dbReference type="RefSeq" id="XP_008877062.1">
    <property type="nucleotide sequence ID" value="XM_008878840.1"/>
</dbReference>
<feature type="domain" description="TIR" evidence="6">
    <location>
        <begin position="805"/>
        <end position="942"/>
    </location>
</feature>
<dbReference type="AlphaFoldDB" id="A0A024TJW9"/>
<dbReference type="EMBL" id="KI913986">
    <property type="protein sequence ID" value="ETV94299.1"/>
    <property type="molecule type" value="Genomic_DNA"/>
</dbReference>
<dbReference type="OrthoDB" id="20872at2759"/>
<dbReference type="Pfam" id="PF13676">
    <property type="entry name" value="TIR_2"/>
    <property type="match status" value="1"/>
</dbReference>
<dbReference type="PROSITE" id="PS50088">
    <property type="entry name" value="ANK_REPEAT"/>
    <property type="match status" value="7"/>
</dbReference>
<feature type="region of interest" description="Disordered" evidence="4">
    <location>
        <begin position="39"/>
        <end position="71"/>
    </location>
</feature>
<keyword evidence="5" id="KW-0472">Membrane</keyword>
<dbReference type="InterPro" id="IPR035897">
    <property type="entry name" value="Toll_tir_struct_dom_sf"/>
</dbReference>
<evidence type="ECO:0000256" key="3">
    <source>
        <dbReference type="PROSITE-ProRule" id="PRU00023"/>
    </source>
</evidence>
<dbReference type="SUPFAM" id="SSF48403">
    <property type="entry name" value="Ankyrin repeat"/>
    <property type="match status" value="2"/>
</dbReference>
<organism evidence="7">
    <name type="scientific">Aphanomyces invadans</name>
    <dbReference type="NCBI Taxonomy" id="157072"/>
    <lineage>
        <taxon>Eukaryota</taxon>
        <taxon>Sar</taxon>
        <taxon>Stramenopiles</taxon>
        <taxon>Oomycota</taxon>
        <taxon>Saprolegniomycetes</taxon>
        <taxon>Saprolegniales</taxon>
        <taxon>Verrucalvaceae</taxon>
        <taxon>Aphanomyces</taxon>
    </lineage>
</organism>
<dbReference type="STRING" id="157072.A0A024TJW9"/>
<keyword evidence="2 3" id="KW-0040">ANK repeat</keyword>
<feature type="region of interest" description="Disordered" evidence="4">
    <location>
        <begin position="955"/>
        <end position="993"/>
    </location>
</feature>
<dbReference type="Gene3D" id="3.40.50.10140">
    <property type="entry name" value="Toll/interleukin-1 receptor homology (TIR) domain"/>
    <property type="match status" value="1"/>
</dbReference>
<evidence type="ECO:0000313" key="7">
    <source>
        <dbReference type="EMBL" id="ETV94299.1"/>
    </source>
</evidence>
<feature type="compositionally biased region" description="Polar residues" evidence="4">
    <location>
        <begin position="131"/>
        <end position="140"/>
    </location>
</feature>
<dbReference type="InterPro" id="IPR002110">
    <property type="entry name" value="Ankyrin_rpt"/>
</dbReference>
<dbReference type="Pfam" id="PF00023">
    <property type="entry name" value="Ank"/>
    <property type="match status" value="1"/>
</dbReference>
<dbReference type="SUPFAM" id="SSF52200">
    <property type="entry name" value="Toll/Interleukin receptor TIR domain"/>
    <property type="match status" value="1"/>
</dbReference>
<dbReference type="PANTHER" id="PTHR24198">
    <property type="entry name" value="ANKYRIN REPEAT AND PROTEIN KINASE DOMAIN-CONTAINING PROTEIN"/>
    <property type="match status" value="1"/>
</dbReference>
<sequence>MIRRVGLKNIEESDEGEPTSATSFSPIMSPLPVVVNEQQYRGTSSTQDESTQRRRAREHNPLADSIAPCMESPCTSPAVPRLYSVTHSSSEDILLVTDKGVRIQHGPMSLSGENPGANTHDELSPEEENINHNSTRSSWSYHDHQLRINKDDPSPRPLTPVHSEHLSASNVQRRRNTKARSTPEGSFASLLRNSFFAFRLISSSLVLVVVATACVVLHEIAPSTHHWCANLADATKYSHVVAISTLANAILVIPALLPSYCGLYRVSKARKVIRRPFLQVCEIVVVGQLVVYIIQFLLWAFKMFQVPTCPAEVFAPSDTLTRVVIYLKLWSILPCGLLIWWQVTMFCLFRTHLKLQIGSANDSRHSANLKGWLKRLFTLPSFGRRNKIIRQLRTDLFKAAMTGDLPLAESLLTRAEQLLGREFAVRKLYHEPRLWLWSFATSRKNPLHVAVARGDCAMIELFLKFRFDVNALDKVARVNFNFGLFFKWTRLLVTTQDYLQGVNEWVFLSVLVPPLHVAVQQGQIEAVRTLLKHHANVNTLPRASFYWQAAVKPAIFFADHVQVMKLLLAHQTNHLYVATQGASVMTPLQRNVLTFRTAQSTLLEEHGSDVALTPLHAAAASNNAAKLDAFLRRGVDPDTLGELVTGIYKRTALHWAAISGSAACVLRLLAHKANPEAKDRDGRTPLHWAARNNHLEVVQVLLMQGQANPNTLDYDGSPVLYFAAGAEGVSAKVVSALVEAGANLAYTDAQGNTPLHIALINENRTTAVSLLRNGADITATNMEGRRAVDCTTSTELQFAVKKEAGARDVMISYTHAHSSLAKGVRDYLSEHARMTCWMDTMDPSGIGGGAVWREEIARGIFHAKVVVAVVCDGYSRSEWCLKELAFARLARTPAVVLVVDRHGMSSDVERYVPPEHILPFESFDPKNPVIPDHVLTVIRQAMHTKQSNAVVALPSLQSSPPSPQMQPLAPPPSSTTTTCSNSVHHASPHIRTGNATTDNPIVFVCYTTRETSMLERIVDALPTRGYAARLASAPIAALDFQDDWDATSMDVASSVVVVLGQTWSQDEAALDGLKRLLSRAARCMTHVVPVVEGGQCLDFSRLYSLSRTLWFPFVDGVDCHLSFDHLMAELMLELPVMAFAPTGKAAKSSHGGDTSIHFYTDTADNDGDVHGAGRSIFNLDRV</sequence>
<dbReference type="PROSITE" id="PS50297">
    <property type="entry name" value="ANK_REP_REGION"/>
    <property type="match status" value="4"/>
</dbReference>
<dbReference type="VEuPathDB" id="FungiDB:H310_11953"/>
<keyword evidence="1" id="KW-0677">Repeat</keyword>
<evidence type="ECO:0000256" key="2">
    <source>
        <dbReference type="ARBA" id="ARBA00023043"/>
    </source>
</evidence>
<feature type="compositionally biased region" description="Polar residues" evidence="4">
    <location>
        <begin position="39"/>
        <end position="49"/>
    </location>
</feature>
<feature type="repeat" description="ANK" evidence="3">
    <location>
        <begin position="715"/>
        <end position="749"/>
    </location>
</feature>
<dbReference type="PRINTS" id="PR01415">
    <property type="entry name" value="ANKYRIN"/>
</dbReference>
<feature type="repeat" description="ANK" evidence="3">
    <location>
        <begin position="681"/>
        <end position="705"/>
    </location>
</feature>
<dbReference type="SMART" id="SM00248">
    <property type="entry name" value="ANK"/>
    <property type="match status" value="8"/>
</dbReference>
<dbReference type="GeneID" id="20089003"/>
<feature type="repeat" description="ANK" evidence="3">
    <location>
        <begin position="610"/>
        <end position="642"/>
    </location>
</feature>
<dbReference type="Pfam" id="PF13637">
    <property type="entry name" value="Ank_4"/>
    <property type="match status" value="1"/>
</dbReference>
<feature type="compositionally biased region" description="Pro residues" evidence="4">
    <location>
        <begin position="960"/>
        <end position="973"/>
    </location>
</feature>
<feature type="repeat" description="ANK" evidence="3">
    <location>
        <begin position="442"/>
        <end position="474"/>
    </location>
</feature>
<feature type="compositionally biased region" description="Basic and acidic residues" evidence="4">
    <location>
        <begin position="141"/>
        <end position="154"/>
    </location>
</feature>
<gene>
    <name evidence="7" type="ORF">H310_11953</name>
</gene>
<dbReference type="GO" id="GO:0007165">
    <property type="term" value="P:signal transduction"/>
    <property type="evidence" value="ECO:0007669"/>
    <property type="project" value="InterPro"/>
</dbReference>
<dbReference type="eggNOG" id="KOG4177">
    <property type="taxonomic scope" value="Eukaryota"/>
</dbReference>
<dbReference type="InterPro" id="IPR036770">
    <property type="entry name" value="Ankyrin_rpt-contain_sf"/>
</dbReference>
<dbReference type="Pfam" id="PF12796">
    <property type="entry name" value="Ank_2"/>
    <property type="match status" value="1"/>
</dbReference>
<keyword evidence="5" id="KW-1133">Transmembrane helix</keyword>
<evidence type="ECO:0000256" key="1">
    <source>
        <dbReference type="ARBA" id="ARBA00022737"/>
    </source>
</evidence>
<dbReference type="PROSITE" id="PS50104">
    <property type="entry name" value="TIR"/>
    <property type="match status" value="1"/>
</dbReference>
<name>A0A024TJW9_9STRA</name>
<feature type="region of interest" description="Disordered" evidence="4">
    <location>
        <begin position="107"/>
        <end position="183"/>
    </location>
</feature>
<evidence type="ECO:0000256" key="5">
    <source>
        <dbReference type="SAM" id="Phobius"/>
    </source>
</evidence>
<dbReference type="InterPro" id="IPR000157">
    <property type="entry name" value="TIR_dom"/>
</dbReference>